<dbReference type="GO" id="GO:0004719">
    <property type="term" value="F:protein-L-isoaspartate (D-aspartate) O-methyltransferase activity"/>
    <property type="evidence" value="ECO:0007669"/>
    <property type="project" value="InterPro"/>
</dbReference>
<dbReference type="Proteomes" id="UP000694388">
    <property type="component" value="Unplaced"/>
</dbReference>
<reference evidence="5" key="2">
    <citation type="submission" date="2025-09" db="UniProtKB">
        <authorList>
            <consortium name="Ensembl"/>
        </authorList>
    </citation>
    <scope>IDENTIFICATION</scope>
</reference>
<comment type="subcellular location">
    <subcellularLocation>
        <location evidence="1">Cytoplasm</location>
    </subcellularLocation>
</comment>
<accession>A0A8C4QYF9</accession>
<dbReference type="Gene3D" id="3.40.50.150">
    <property type="entry name" value="Vaccinia Virus protein VP39"/>
    <property type="match status" value="1"/>
</dbReference>
<evidence type="ECO:0000313" key="6">
    <source>
        <dbReference type="Proteomes" id="UP000694388"/>
    </source>
</evidence>
<dbReference type="InterPro" id="IPR029063">
    <property type="entry name" value="SAM-dependent_MTases_sf"/>
</dbReference>
<evidence type="ECO:0000256" key="1">
    <source>
        <dbReference type="ARBA" id="ARBA00004496"/>
    </source>
</evidence>
<dbReference type="FunFam" id="3.40.50.150:FF:000015">
    <property type="entry name" value="Protein-L-isoaspartate (D-aspartate) O-methyltransferase domain-containing 1"/>
    <property type="match status" value="1"/>
</dbReference>
<keyword evidence="3" id="KW-0963">Cytoplasm</keyword>
<feature type="compositionally biased region" description="Basic and acidic residues" evidence="4">
    <location>
        <begin position="303"/>
        <end position="337"/>
    </location>
</feature>
<reference evidence="5" key="1">
    <citation type="submission" date="2025-08" db="UniProtKB">
        <authorList>
            <consortium name="Ensembl"/>
        </authorList>
    </citation>
    <scope>IDENTIFICATION</scope>
</reference>
<dbReference type="PANTHER" id="PTHR11579:SF9">
    <property type="entry name" value="PROTEIN-L-ISOASPARTATE O-METHYLTRANSFERASE"/>
    <property type="match status" value="1"/>
</dbReference>
<feature type="region of interest" description="Disordered" evidence="4">
    <location>
        <begin position="267"/>
        <end position="287"/>
    </location>
</feature>
<dbReference type="SUPFAM" id="SSF53335">
    <property type="entry name" value="S-adenosyl-L-methionine-dependent methyltransferases"/>
    <property type="match status" value="1"/>
</dbReference>
<evidence type="ECO:0000313" key="5">
    <source>
        <dbReference type="Ensembl" id="ENSEBUP00000021455.1"/>
    </source>
</evidence>
<sequence length="456" mass="51992">MGGAVSAGEDNDDLIDNLKEAAYIRSKVVEQAFRAIDRADYYLEEFRDNAYRDLAWKHGNIHLSAPCIYSEVMEALKLRPGLSFLNLGSGTGYLSTMVGLVLGPFGMNHGVELHTDVVEFAQQRLENFIKMSDSFDRFEFCEPKFVVGNCLELVTDSLQYDRVYCGAGVQKDHENYMKNLISVGGILVMPMEDQLTQITRTGQNSWDVKNILAVSFASLVLPNKTGEQQQEDGVKLPNVEVRSLQDLTRITIRLWLRQLINQEHPQQSIVTHRVPKPRRKRRRQRDRRINTFVFVGNQLIPHHLDSDYDSDERQDGDVERDPPGDHATDLARPEAKLEPPPQNLLRERLLILPLPESLKNYLLYYRENSVTASDLRMGPLMEGYFHRTWRGRSCRVRILSTYACVLFFCARLVEQGLIVSDLLGTPSSYRNSLLSTVYPVIHAWVSGKVNGTGEVY</sequence>
<organism evidence="5 6">
    <name type="scientific">Eptatretus burgeri</name>
    <name type="common">Inshore hagfish</name>
    <dbReference type="NCBI Taxonomy" id="7764"/>
    <lineage>
        <taxon>Eukaryota</taxon>
        <taxon>Metazoa</taxon>
        <taxon>Chordata</taxon>
        <taxon>Craniata</taxon>
        <taxon>Vertebrata</taxon>
        <taxon>Cyclostomata</taxon>
        <taxon>Myxini</taxon>
        <taxon>Myxiniformes</taxon>
        <taxon>Myxinidae</taxon>
        <taxon>Eptatretinae</taxon>
        <taxon>Eptatretus</taxon>
    </lineage>
</organism>
<dbReference type="InterPro" id="IPR000682">
    <property type="entry name" value="PCMT"/>
</dbReference>
<evidence type="ECO:0000256" key="2">
    <source>
        <dbReference type="ARBA" id="ARBA00005369"/>
    </source>
</evidence>
<protein>
    <submittedName>
        <fullName evidence="5">Protein-L-isoaspartate (D-aspartate) O-methyltransferase domain containing 1</fullName>
    </submittedName>
</protein>
<name>A0A8C4QYF9_EPTBU</name>
<dbReference type="PANTHER" id="PTHR11579">
    <property type="entry name" value="PROTEIN-L-ISOASPARTATE O-METHYLTRANSFERASE"/>
    <property type="match status" value="1"/>
</dbReference>
<evidence type="ECO:0000256" key="4">
    <source>
        <dbReference type="SAM" id="MobiDB-lite"/>
    </source>
</evidence>
<dbReference type="GO" id="GO:0005737">
    <property type="term" value="C:cytoplasm"/>
    <property type="evidence" value="ECO:0007669"/>
    <property type="project" value="UniProtKB-SubCell"/>
</dbReference>
<comment type="similarity">
    <text evidence="2">Belongs to the methyltransferase superfamily. L-isoaspartyl/D-aspartyl protein methyltransferase family.</text>
</comment>
<dbReference type="AlphaFoldDB" id="A0A8C4QYF9"/>
<dbReference type="Ensembl" id="ENSEBUT00000022032.1">
    <property type="protein sequence ID" value="ENSEBUP00000021455.1"/>
    <property type="gene ID" value="ENSEBUG00000013234.1"/>
</dbReference>
<dbReference type="Pfam" id="PF01135">
    <property type="entry name" value="PCMT"/>
    <property type="match status" value="1"/>
</dbReference>
<proteinExistence type="inferred from homology"/>
<feature type="compositionally biased region" description="Basic residues" evidence="4">
    <location>
        <begin position="273"/>
        <end position="286"/>
    </location>
</feature>
<feature type="region of interest" description="Disordered" evidence="4">
    <location>
        <begin position="303"/>
        <end position="338"/>
    </location>
</feature>
<dbReference type="GeneTree" id="ENSGT00950000183032"/>
<evidence type="ECO:0000256" key="3">
    <source>
        <dbReference type="ARBA" id="ARBA00022490"/>
    </source>
</evidence>
<keyword evidence="6" id="KW-1185">Reference proteome</keyword>